<reference evidence="4 5" key="1">
    <citation type="submission" date="2019-06" db="EMBL/GenBank/DDBJ databases">
        <title>Sulfurimonas gotlandica sp. nov., a chemoautotrophic and psychrotolerant epsilonproteobacterium isolated from a pelagic redoxcline, and an emended description of the genus Sulfurimonas.</title>
        <authorList>
            <person name="Wang S."/>
            <person name="Jiang L."/>
            <person name="Shao Z."/>
        </authorList>
    </citation>
    <scope>NUCLEOTIDE SEQUENCE [LARGE SCALE GENOMIC DNA]</scope>
    <source>
        <strain evidence="4 5">B2</strain>
    </source>
</reference>
<sequence length="407" mass="47203">MNYQLNLREVTYSLSTALDFVGIDDTFHGKRVAYMAAEILKELHWPQEKIDDVICASMLHDCGVSSTDVHSHLVTELDWDNSQVHAKRGEELLKSVDIYEKYATLIRYHHTHWNRMPDSLSEEEKYITNLIYMVDRVDALNAQQKDSEVFSIQTIQETIQKYSGSMFSPELVEIFLHVSQRSSFWFYFEEDALDEYFVEWIEKGIEHTFSFAEVKKLALMFAAVVDAKSEFTSSHSVSVSNLARYLAEEMNLSLEVCEKIEIAGLLHDLGKLRVDDAILNKPAKLDYNERLKMNRHGFDSYIILRRVQGFKEIAYLASMHHETLDSQGYPYNFEAKDIPIEARIITTADIYQALIQNRPYREGLTKEEALKIVTSMTEAGKLDYRITDLMANNLDICYEKAMIEYEI</sequence>
<dbReference type="SMART" id="SM00471">
    <property type="entry name" value="HDc"/>
    <property type="match status" value="2"/>
</dbReference>
<accession>A0A7M1AVQ8</accession>
<dbReference type="InterPro" id="IPR006675">
    <property type="entry name" value="HDIG_dom"/>
</dbReference>
<evidence type="ECO:0000313" key="4">
    <source>
        <dbReference type="EMBL" id="QOP41551.1"/>
    </source>
</evidence>
<evidence type="ECO:0000259" key="3">
    <source>
        <dbReference type="PROSITE" id="PS51832"/>
    </source>
</evidence>
<dbReference type="AlphaFoldDB" id="A0A7M1AVQ8"/>
<feature type="domain" description="HD-GYP" evidence="3">
    <location>
        <begin position="3"/>
        <end position="191"/>
    </location>
</feature>
<feature type="domain" description="HD" evidence="2">
    <location>
        <begin position="232"/>
        <end position="354"/>
    </location>
</feature>
<dbReference type="InterPro" id="IPR003607">
    <property type="entry name" value="HD/PDEase_dom"/>
</dbReference>
<dbReference type="CDD" id="cd00077">
    <property type="entry name" value="HDc"/>
    <property type="match status" value="2"/>
</dbReference>
<feature type="domain" description="HD-GYP" evidence="3">
    <location>
        <begin position="210"/>
        <end position="406"/>
    </location>
</feature>
<keyword evidence="5" id="KW-1185">Reference proteome</keyword>
<dbReference type="EMBL" id="CP041165">
    <property type="protein sequence ID" value="QOP41551.1"/>
    <property type="molecule type" value="Genomic_DNA"/>
</dbReference>
<dbReference type="RefSeq" id="WP_193112867.1">
    <property type="nucleotide sequence ID" value="NZ_CP041165.1"/>
</dbReference>
<dbReference type="SUPFAM" id="SSF109604">
    <property type="entry name" value="HD-domain/PDEase-like"/>
    <property type="match status" value="2"/>
</dbReference>
<dbReference type="PANTHER" id="PTHR43155">
    <property type="entry name" value="CYCLIC DI-GMP PHOSPHODIESTERASE PA4108-RELATED"/>
    <property type="match status" value="1"/>
</dbReference>
<dbReference type="InterPro" id="IPR006674">
    <property type="entry name" value="HD_domain"/>
</dbReference>
<gene>
    <name evidence="4" type="ORF">FJR03_07245</name>
</gene>
<dbReference type="NCBIfam" id="TIGR00277">
    <property type="entry name" value="HDIG"/>
    <property type="match status" value="1"/>
</dbReference>
<keyword evidence="1" id="KW-0472">Membrane</keyword>
<organism evidence="4 5">
    <name type="scientific">Sulfurimonas marina</name>
    <dbReference type="NCBI Taxonomy" id="2590551"/>
    <lineage>
        <taxon>Bacteria</taxon>
        <taxon>Pseudomonadati</taxon>
        <taxon>Campylobacterota</taxon>
        <taxon>Epsilonproteobacteria</taxon>
        <taxon>Campylobacterales</taxon>
        <taxon>Sulfurimonadaceae</taxon>
        <taxon>Sulfurimonas</taxon>
    </lineage>
</organism>
<dbReference type="PROSITE" id="PS51832">
    <property type="entry name" value="HD_GYP"/>
    <property type="match status" value="2"/>
</dbReference>
<dbReference type="KEGG" id="smax:FJR03_07245"/>
<proteinExistence type="predicted"/>
<protein>
    <submittedName>
        <fullName evidence="4">HD domain-containing protein</fullName>
    </submittedName>
</protein>
<name>A0A7M1AVQ8_9BACT</name>
<evidence type="ECO:0000256" key="1">
    <source>
        <dbReference type="ARBA" id="ARBA00023136"/>
    </source>
</evidence>
<dbReference type="Gene3D" id="1.10.3210.10">
    <property type="entry name" value="Hypothetical protein af1432"/>
    <property type="match status" value="2"/>
</dbReference>
<dbReference type="Proteomes" id="UP000593910">
    <property type="component" value="Chromosome"/>
</dbReference>
<dbReference type="Pfam" id="PF13487">
    <property type="entry name" value="HD_5"/>
    <property type="match status" value="1"/>
</dbReference>
<evidence type="ECO:0000259" key="2">
    <source>
        <dbReference type="PROSITE" id="PS51831"/>
    </source>
</evidence>
<dbReference type="InterPro" id="IPR037522">
    <property type="entry name" value="HD_GYP_dom"/>
</dbReference>
<evidence type="ECO:0000313" key="5">
    <source>
        <dbReference type="Proteomes" id="UP000593910"/>
    </source>
</evidence>
<dbReference type="PANTHER" id="PTHR43155:SF1">
    <property type="entry name" value="3'3'-CGAMP-SPECIFIC PHOSPHODIESTERASE 1"/>
    <property type="match status" value="1"/>
</dbReference>
<dbReference type="Pfam" id="PF01966">
    <property type="entry name" value="HD"/>
    <property type="match status" value="1"/>
</dbReference>
<dbReference type="PROSITE" id="PS51831">
    <property type="entry name" value="HD"/>
    <property type="match status" value="1"/>
</dbReference>